<reference evidence="3" key="1">
    <citation type="submission" date="2017-02" db="UniProtKB">
        <authorList>
            <consortium name="WormBaseParasite"/>
        </authorList>
    </citation>
    <scope>IDENTIFICATION</scope>
</reference>
<gene>
    <name evidence="1" type="ORF">NBR_LOCUS9194</name>
</gene>
<dbReference type="STRING" id="27835.A0A0N4Y0U6"/>
<dbReference type="WBParaSite" id="NBR_0000919301-mRNA-1">
    <property type="protein sequence ID" value="NBR_0000919301-mRNA-1"/>
    <property type="gene ID" value="NBR_0000919301"/>
</dbReference>
<reference evidence="1 2" key="2">
    <citation type="submission" date="2018-11" db="EMBL/GenBank/DDBJ databases">
        <authorList>
            <consortium name="Pathogen Informatics"/>
        </authorList>
    </citation>
    <scope>NUCLEOTIDE SEQUENCE [LARGE SCALE GENOMIC DNA]</scope>
</reference>
<evidence type="ECO:0000313" key="1">
    <source>
        <dbReference type="EMBL" id="VDL72783.1"/>
    </source>
</evidence>
<evidence type="ECO:0000313" key="2">
    <source>
        <dbReference type="Proteomes" id="UP000271162"/>
    </source>
</evidence>
<sequence length="384" mass="43436">MMDFADVDDDNEFEVFYGHDDDVQGDKDSKEMECSPWLSDEESFVSVSSFHRPTVARKKWEIHGVGNVESKNEVFGGAPYGSYCDSKDNQSRATCSLDDILNDVEMSEQREDTDPEYGANYVFCSGEKVLVSAQDTEKLRSTLFHRRYIRKCMDHFKKTWWRVLADSDIDDLCGTIRSEVASYGSRFKFEPHTWAVAWEPNRLVELTTSTIQAMVCAALNSKRILQLVIGLGSGRKVVGCAISRKQRDRMRQAFDYCICTGIFPRLPQKLARIRLLKVEGCPSVDGGEERFLIEICVVDRVGNARLILLSDLKTKMSAPPSIFGASCDQCNLPISSWIFPTVSRLLKEFLVFSLSGALLGLFARTQTGRVWARLSALRSFHLPR</sequence>
<name>A0A0N4Y0U6_NIPBR</name>
<dbReference type="Proteomes" id="UP000271162">
    <property type="component" value="Unassembled WGS sequence"/>
</dbReference>
<protein>
    <submittedName>
        <fullName evidence="3">Spt5-NGN domain-containing protein</fullName>
    </submittedName>
</protein>
<organism evidence="3">
    <name type="scientific">Nippostrongylus brasiliensis</name>
    <name type="common">Rat hookworm</name>
    <dbReference type="NCBI Taxonomy" id="27835"/>
    <lineage>
        <taxon>Eukaryota</taxon>
        <taxon>Metazoa</taxon>
        <taxon>Ecdysozoa</taxon>
        <taxon>Nematoda</taxon>
        <taxon>Chromadorea</taxon>
        <taxon>Rhabditida</taxon>
        <taxon>Rhabditina</taxon>
        <taxon>Rhabditomorpha</taxon>
        <taxon>Strongyloidea</taxon>
        <taxon>Heligmosomidae</taxon>
        <taxon>Nippostrongylus</taxon>
    </lineage>
</organism>
<dbReference type="EMBL" id="UYSL01020106">
    <property type="protein sequence ID" value="VDL72783.1"/>
    <property type="molecule type" value="Genomic_DNA"/>
</dbReference>
<keyword evidence="2" id="KW-1185">Reference proteome</keyword>
<proteinExistence type="predicted"/>
<accession>A0A0N4Y0U6</accession>
<evidence type="ECO:0000313" key="3">
    <source>
        <dbReference type="WBParaSite" id="NBR_0000919301-mRNA-1"/>
    </source>
</evidence>
<dbReference type="OMA" id="KQRDRMR"/>
<dbReference type="AlphaFoldDB" id="A0A0N4Y0U6"/>